<gene>
    <name evidence="1" type="ORF">ELUMI_v1c05190</name>
</gene>
<proteinExistence type="predicted"/>
<dbReference type="AlphaFoldDB" id="A0A2K8NX82"/>
<reference evidence="1 2" key="1">
    <citation type="submission" date="2017-11" db="EMBL/GenBank/DDBJ databases">
        <title>Genome sequence of Entomoplasma luminosum PIMN-1 (ATCC 49195).</title>
        <authorList>
            <person name="Lo W.-S."/>
            <person name="Gasparich G.E."/>
            <person name="Kuo C.-H."/>
        </authorList>
    </citation>
    <scope>NUCLEOTIDE SEQUENCE [LARGE SCALE GENOMIC DNA]</scope>
    <source>
        <strain evidence="1 2">PIMN-1</strain>
    </source>
</reference>
<accession>A0A2K8NX82</accession>
<sequence>MKVGQLLKLYRSSLYAVKYINYKNGKDIMPFDFENVNDMLKVKGFKVYFDSINMVDTIVIGICEKQYISLKNDPEIGGNITNVDYLENQRKWN</sequence>
<evidence type="ECO:0000313" key="2">
    <source>
        <dbReference type="Proteomes" id="UP000232063"/>
    </source>
</evidence>
<keyword evidence="2" id="KW-1185">Reference proteome</keyword>
<organism evidence="1 2">
    <name type="scientific">Williamsoniiplasma luminosum</name>
    <dbReference type="NCBI Taxonomy" id="214888"/>
    <lineage>
        <taxon>Bacteria</taxon>
        <taxon>Bacillati</taxon>
        <taxon>Mycoplasmatota</taxon>
        <taxon>Mollicutes</taxon>
        <taxon>Entomoplasmatales</taxon>
        <taxon>Williamsoniiplasma</taxon>
    </lineage>
</organism>
<dbReference type="KEGG" id="elj:ELUMI_v1c05190"/>
<dbReference type="EMBL" id="CP024963">
    <property type="protein sequence ID" value="ATZ17243.1"/>
    <property type="molecule type" value="Genomic_DNA"/>
</dbReference>
<evidence type="ECO:0000313" key="1">
    <source>
        <dbReference type="EMBL" id="ATZ17243.1"/>
    </source>
</evidence>
<protein>
    <submittedName>
        <fullName evidence="1">Uncharacterized protein</fullName>
    </submittedName>
</protein>
<dbReference type="Proteomes" id="UP000232063">
    <property type="component" value="Chromosome"/>
</dbReference>
<name>A0A2K8NX82_9MOLU</name>